<feature type="compositionally biased region" description="Low complexity" evidence="1">
    <location>
        <begin position="562"/>
        <end position="577"/>
    </location>
</feature>
<evidence type="ECO:0008006" key="4">
    <source>
        <dbReference type="Google" id="ProtNLM"/>
    </source>
</evidence>
<dbReference type="Proteomes" id="UP000053958">
    <property type="component" value="Unassembled WGS sequence"/>
</dbReference>
<dbReference type="OrthoDB" id="3248508at2759"/>
<feature type="region of interest" description="Disordered" evidence="1">
    <location>
        <begin position="195"/>
        <end position="229"/>
    </location>
</feature>
<sequence>MSRDSTVSQDTSHLAPSLLSTTSAYTVGDQNTQSRGVYSRWGGSYVGSSSTLSLGPSESVNIDGRRKLLLIYIHGFMGEEASFHKFPAHVHNLVTIALAESHVVYSKVYPRYKSRRAMDIARDDFSRWLSPHESEDTDVILLGHSLGGILAAEVALLPSAPGSKEIFEHRILGLINFDVPFLGLHPRVISTGIGNLLHPKRKNSPSPQRKRDPSPPANPSETVSSRLGSIDLDDHPCSDPFAVPSNDPHFDPAFPNDVHLARRGQLDGALHFIKKNSDHLASAIQDYFKSYFEFGGCLLDYAGLHSRYRRLRELEAVNELERKRDAQGRLLRRIRFVNYYTASTGRIKSRSPSPMRVPESDTQQTRSISGTSVGKEIINEQARSRQSSPRPYVEGPQEGSKHDLDGYDASGAQSEESENPHIPTLEDDVNPHENNPTAAIESLPPLPPLPDEPSAFDPSRYHDKDTLKLAQKEHSRLVKAYERAKKDRDKAIKDREELARKLAKAAAKKQLQEQKKAAAAKQGEKASANNKDSDIVVIVQEEEETSSSSSSIDERPPSSRDLNNSNISLLTNNTTTTGRGSEDHDTAILSSSPQPSAPPPPPPPPLPPRPQQKQSPKQKPSKKDRKFCALPPAVESDPLWERVFMEGIDEVVAHQSMFLPNGSYYERLVGDTAARIEEWVKDDCTRRVIWRSQVEDGVLG</sequence>
<feature type="compositionally biased region" description="Basic and acidic residues" evidence="1">
    <location>
        <begin position="459"/>
        <end position="474"/>
    </location>
</feature>
<evidence type="ECO:0000256" key="1">
    <source>
        <dbReference type="SAM" id="MobiDB-lite"/>
    </source>
</evidence>
<dbReference type="PANTHER" id="PTHR47842">
    <property type="entry name" value="EXPRESSED PROTEIN"/>
    <property type="match status" value="1"/>
</dbReference>
<feature type="region of interest" description="Disordered" evidence="1">
    <location>
        <begin position="509"/>
        <end position="627"/>
    </location>
</feature>
<dbReference type="GeneID" id="25319378"/>
<dbReference type="SUPFAM" id="SSF53474">
    <property type="entry name" value="alpha/beta-Hydrolases"/>
    <property type="match status" value="1"/>
</dbReference>
<name>A0A0F4YMS3_RASE3</name>
<accession>A0A0F4YMS3</accession>
<dbReference type="EMBL" id="LASV01000400">
    <property type="protein sequence ID" value="KKA18933.1"/>
    <property type="molecule type" value="Genomic_DNA"/>
</dbReference>
<proteinExistence type="predicted"/>
<dbReference type="STRING" id="1408163.A0A0F4YMS3"/>
<dbReference type="PANTHER" id="PTHR47842:SF3">
    <property type="entry name" value="DUF676 DOMAIN-CONTAINING PROTEIN"/>
    <property type="match status" value="1"/>
</dbReference>
<organism evidence="2 3">
    <name type="scientific">Rasamsonia emersonii (strain ATCC 16479 / CBS 393.64 / IMI 116815)</name>
    <dbReference type="NCBI Taxonomy" id="1408163"/>
    <lineage>
        <taxon>Eukaryota</taxon>
        <taxon>Fungi</taxon>
        <taxon>Dikarya</taxon>
        <taxon>Ascomycota</taxon>
        <taxon>Pezizomycotina</taxon>
        <taxon>Eurotiomycetes</taxon>
        <taxon>Eurotiomycetidae</taxon>
        <taxon>Eurotiales</taxon>
        <taxon>Trichocomaceae</taxon>
        <taxon>Rasamsonia</taxon>
    </lineage>
</organism>
<dbReference type="InterPro" id="IPR029058">
    <property type="entry name" value="AB_hydrolase_fold"/>
</dbReference>
<comment type="caution">
    <text evidence="2">The sequence shown here is derived from an EMBL/GenBank/DDBJ whole genome shotgun (WGS) entry which is preliminary data.</text>
</comment>
<evidence type="ECO:0000313" key="3">
    <source>
        <dbReference type="Proteomes" id="UP000053958"/>
    </source>
</evidence>
<dbReference type="RefSeq" id="XP_013325545.1">
    <property type="nucleotide sequence ID" value="XM_013470091.1"/>
</dbReference>
<evidence type="ECO:0000313" key="2">
    <source>
        <dbReference type="EMBL" id="KKA18933.1"/>
    </source>
</evidence>
<dbReference type="AlphaFoldDB" id="A0A0F4YMS3"/>
<reference evidence="2 3" key="1">
    <citation type="submission" date="2015-04" db="EMBL/GenBank/DDBJ databases">
        <authorList>
            <person name="Heijne W.H."/>
            <person name="Fedorova N.D."/>
            <person name="Nierman W.C."/>
            <person name="Vollebregt A.W."/>
            <person name="Zhao Z."/>
            <person name="Wu L."/>
            <person name="Kumar M."/>
            <person name="Stam H."/>
            <person name="van den Berg M.A."/>
            <person name="Pel H.J."/>
        </authorList>
    </citation>
    <scope>NUCLEOTIDE SEQUENCE [LARGE SCALE GENOMIC DNA]</scope>
    <source>
        <strain evidence="2 3">CBS 393.64</strain>
    </source>
</reference>
<feature type="region of interest" description="Disordered" evidence="1">
    <location>
        <begin position="345"/>
        <end position="474"/>
    </location>
</feature>
<feature type="compositionally biased region" description="Polar residues" evidence="1">
    <location>
        <begin position="360"/>
        <end position="372"/>
    </location>
</feature>
<feature type="compositionally biased region" description="Pro residues" evidence="1">
    <location>
        <begin position="595"/>
        <end position="610"/>
    </location>
</feature>
<protein>
    <recommendedName>
        <fullName evidence="4">DUF676 domain-containing protein</fullName>
    </recommendedName>
</protein>
<gene>
    <name evidence="2" type="ORF">T310_7102</name>
</gene>
<keyword evidence="3" id="KW-1185">Reference proteome</keyword>
<dbReference type="Gene3D" id="3.40.50.1820">
    <property type="entry name" value="alpha/beta hydrolase"/>
    <property type="match status" value="1"/>
</dbReference>